<reference evidence="1 2" key="1">
    <citation type="submission" date="2016-10" db="EMBL/GenBank/DDBJ databases">
        <authorList>
            <person name="de Groot N.N."/>
        </authorList>
    </citation>
    <scope>NUCLEOTIDE SEQUENCE [LARGE SCALE GENOMIC DNA]</scope>
    <source>
        <strain evidence="1 2">DSM 29439</strain>
    </source>
</reference>
<keyword evidence="2" id="KW-1185">Reference proteome</keyword>
<dbReference type="GO" id="GO:0003824">
    <property type="term" value="F:catalytic activity"/>
    <property type="evidence" value="ECO:0007669"/>
    <property type="project" value="InterPro"/>
</dbReference>
<dbReference type="Gene3D" id="3.30.1540.10">
    <property type="entry name" value="formyl-coa transferase, domain 3"/>
    <property type="match status" value="1"/>
</dbReference>
<dbReference type="InterPro" id="IPR044855">
    <property type="entry name" value="CoA-Trfase_III_dom3_sf"/>
</dbReference>
<dbReference type="Proteomes" id="UP000199650">
    <property type="component" value="Unassembled WGS sequence"/>
</dbReference>
<dbReference type="STRING" id="1173584.SAMN05444851_0133"/>
<dbReference type="Gene3D" id="3.40.50.10540">
    <property type="entry name" value="Crotonobetainyl-coa:carnitine coa-transferase, domain 1"/>
    <property type="match status" value="1"/>
</dbReference>
<dbReference type="AlphaFoldDB" id="A0A1I0MMD5"/>
<evidence type="ECO:0000313" key="1">
    <source>
        <dbReference type="EMBL" id="SEV89137.1"/>
    </source>
</evidence>
<dbReference type="PANTHER" id="PTHR48228">
    <property type="entry name" value="SUCCINYL-COA--D-CITRAMALATE COA-TRANSFERASE"/>
    <property type="match status" value="1"/>
</dbReference>
<dbReference type="InterPro" id="IPR003673">
    <property type="entry name" value="CoA-Trfase_fam_III"/>
</dbReference>
<dbReference type="EMBL" id="FOJB01000001">
    <property type="protein sequence ID" value="SEV89137.1"/>
    <property type="molecule type" value="Genomic_DNA"/>
</dbReference>
<accession>A0A1I0MMD5</accession>
<gene>
    <name evidence="1" type="ORF">SAMN05444851_0133</name>
</gene>
<organism evidence="1 2">
    <name type="scientific">Aliiroseovarius sediminilitoris</name>
    <dbReference type="NCBI Taxonomy" id="1173584"/>
    <lineage>
        <taxon>Bacteria</taxon>
        <taxon>Pseudomonadati</taxon>
        <taxon>Pseudomonadota</taxon>
        <taxon>Alphaproteobacteria</taxon>
        <taxon>Rhodobacterales</taxon>
        <taxon>Paracoccaceae</taxon>
        <taxon>Aliiroseovarius</taxon>
    </lineage>
</organism>
<dbReference type="PANTHER" id="PTHR48228:SF5">
    <property type="entry name" value="ALPHA-METHYLACYL-COA RACEMASE"/>
    <property type="match status" value="1"/>
</dbReference>
<evidence type="ECO:0000313" key="2">
    <source>
        <dbReference type="Proteomes" id="UP000199650"/>
    </source>
</evidence>
<proteinExistence type="predicted"/>
<dbReference type="InterPro" id="IPR050509">
    <property type="entry name" value="CoA-transferase_III"/>
</dbReference>
<name>A0A1I0MMD5_9RHOB</name>
<sequence>MHGRLMSKVAANGPLHGVRVVEIQGLGPTPFAAMWLADMGADVVRIQRPNLKPLVPQRVDVLNRGRGFVELDLKDDADRNAACNLINRADMLIEGMRPGVMERLGLGPAGFSGTNPRLVYGRMTGWGQSGPLAQAAGHDINYISITGALHAIGGKHPVPPLNLLGDFGGGGMYLVAGMLAALYAARETGKGNVVDAAITDGTAHLMAMIYSMHGAGIWADAREANLLDGGAPFYTVYECACGGHMSVGALEAKFYAELLSRLGLDDADLPAQMDVEGWPVLRTCFAARFKQKTRDEWAELLEGTDACCAPVLSLQEAPNHPHNRARNTFAAIDDVIQPDAAPKLSDTAIRATIGEECKPLQIDELMARWSG</sequence>
<dbReference type="SUPFAM" id="SSF89796">
    <property type="entry name" value="CoA-transferase family III (CaiB/BaiF)"/>
    <property type="match status" value="1"/>
</dbReference>
<protein>
    <submittedName>
        <fullName evidence="1">Alpha-methylacyl-CoA racemase</fullName>
    </submittedName>
</protein>
<dbReference type="Pfam" id="PF02515">
    <property type="entry name" value="CoA_transf_3"/>
    <property type="match status" value="1"/>
</dbReference>
<dbReference type="InterPro" id="IPR023606">
    <property type="entry name" value="CoA-Trfase_III_dom_1_sf"/>
</dbReference>